<keyword evidence="2" id="KW-0238">DNA-binding</keyword>
<accession>A0ABY6Z8Q4</accession>
<evidence type="ECO:0000256" key="1">
    <source>
        <dbReference type="ARBA" id="ARBA00023015"/>
    </source>
</evidence>
<evidence type="ECO:0000313" key="5">
    <source>
        <dbReference type="EMBL" id="WAH39270.1"/>
    </source>
</evidence>
<dbReference type="Proteomes" id="UP001164803">
    <property type="component" value="Chromosome"/>
</dbReference>
<dbReference type="Pfam" id="PF00196">
    <property type="entry name" value="GerE"/>
    <property type="match status" value="1"/>
</dbReference>
<proteinExistence type="predicted"/>
<keyword evidence="1" id="KW-0805">Transcription regulation</keyword>
<dbReference type="InterPro" id="IPR036388">
    <property type="entry name" value="WH-like_DNA-bd_sf"/>
</dbReference>
<dbReference type="SMART" id="SM00421">
    <property type="entry name" value="HTH_LUXR"/>
    <property type="match status" value="1"/>
</dbReference>
<evidence type="ECO:0000256" key="3">
    <source>
        <dbReference type="ARBA" id="ARBA00023163"/>
    </source>
</evidence>
<dbReference type="PANTHER" id="PTHR44688:SF16">
    <property type="entry name" value="DNA-BINDING TRANSCRIPTIONAL ACTIVATOR DEVR_DOSR"/>
    <property type="match status" value="1"/>
</dbReference>
<dbReference type="PANTHER" id="PTHR44688">
    <property type="entry name" value="DNA-BINDING TRANSCRIPTIONAL ACTIVATOR DEVR_DOSR"/>
    <property type="match status" value="1"/>
</dbReference>
<keyword evidence="6" id="KW-1185">Reference proteome</keyword>
<reference evidence="5" key="1">
    <citation type="submission" date="2022-08" db="EMBL/GenBank/DDBJ databases">
        <title>Alicyclobacillus dauci DSM2870, complete genome.</title>
        <authorList>
            <person name="Wang Q."/>
            <person name="Cai R."/>
            <person name="Wang Z."/>
        </authorList>
    </citation>
    <scope>NUCLEOTIDE SEQUENCE</scope>
    <source>
        <strain evidence="5">DSM 28700</strain>
    </source>
</reference>
<dbReference type="Gene3D" id="1.10.10.10">
    <property type="entry name" value="Winged helix-like DNA-binding domain superfamily/Winged helix DNA-binding domain"/>
    <property type="match status" value="1"/>
</dbReference>
<name>A0ABY6Z8Q4_9BACL</name>
<dbReference type="PROSITE" id="PS50043">
    <property type="entry name" value="HTH_LUXR_2"/>
    <property type="match status" value="1"/>
</dbReference>
<feature type="domain" description="HTH luxR-type" evidence="4">
    <location>
        <begin position="47"/>
        <end position="112"/>
    </location>
</feature>
<sequence>MVIESHVWTAAQQGKFGRRRDRLPIDGNINSVDDGCPEAKEAGTEASELLVEPLTDRERDVIQWMAKGLSNKEIGAQLGISEKTVKVHVSHILAKLNVFDRTQAVLFAVKMKMIDLNASDE</sequence>
<dbReference type="PRINTS" id="PR00038">
    <property type="entry name" value="HTHLUXR"/>
</dbReference>
<protein>
    <submittedName>
        <fullName evidence="5">Response regulator transcription factor</fullName>
    </submittedName>
</protein>
<evidence type="ECO:0000256" key="2">
    <source>
        <dbReference type="ARBA" id="ARBA00023125"/>
    </source>
</evidence>
<evidence type="ECO:0000259" key="4">
    <source>
        <dbReference type="PROSITE" id="PS50043"/>
    </source>
</evidence>
<dbReference type="EMBL" id="CP104064">
    <property type="protein sequence ID" value="WAH39270.1"/>
    <property type="molecule type" value="Genomic_DNA"/>
</dbReference>
<dbReference type="InterPro" id="IPR016032">
    <property type="entry name" value="Sig_transdc_resp-reg_C-effctor"/>
</dbReference>
<keyword evidence="3" id="KW-0804">Transcription</keyword>
<dbReference type="SUPFAM" id="SSF46894">
    <property type="entry name" value="C-terminal effector domain of the bipartite response regulators"/>
    <property type="match status" value="1"/>
</dbReference>
<dbReference type="InterPro" id="IPR000792">
    <property type="entry name" value="Tscrpt_reg_LuxR_C"/>
</dbReference>
<dbReference type="CDD" id="cd06170">
    <property type="entry name" value="LuxR_C_like"/>
    <property type="match status" value="1"/>
</dbReference>
<gene>
    <name evidence="5" type="ORF">NZD86_18570</name>
</gene>
<organism evidence="5 6">
    <name type="scientific">Alicyclobacillus dauci</name>
    <dbReference type="NCBI Taxonomy" id="1475485"/>
    <lineage>
        <taxon>Bacteria</taxon>
        <taxon>Bacillati</taxon>
        <taxon>Bacillota</taxon>
        <taxon>Bacilli</taxon>
        <taxon>Bacillales</taxon>
        <taxon>Alicyclobacillaceae</taxon>
        <taxon>Alicyclobacillus</taxon>
    </lineage>
</organism>
<evidence type="ECO:0000313" key="6">
    <source>
        <dbReference type="Proteomes" id="UP001164803"/>
    </source>
</evidence>
<dbReference type="PROSITE" id="PS00622">
    <property type="entry name" value="HTH_LUXR_1"/>
    <property type="match status" value="1"/>
</dbReference>